<gene>
    <name evidence="5" type="ORF">INT44_000273</name>
</gene>
<dbReference type="Pfam" id="PF13874">
    <property type="entry name" value="Nup54"/>
    <property type="match status" value="1"/>
</dbReference>
<feature type="non-terminal residue" evidence="5">
    <location>
        <position position="1"/>
    </location>
</feature>
<dbReference type="PANTHER" id="PTHR13000">
    <property type="entry name" value="NUCLEOPORIN P54"/>
    <property type="match status" value="1"/>
</dbReference>
<dbReference type="GO" id="GO:0036228">
    <property type="term" value="P:protein localization to nuclear inner membrane"/>
    <property type="evidence" value="ECO:0007669"/>
    <property type="project" value="TreeGrafter"/>
</dbReference>
<dbReference type="GO" id="GO:0006607">
    <property type="term" value="P:NLS-bearing protein import into nucleus"/>
    <property type="evidence" value="ECO:0007669"/>
    <property type="project" value="TreeGrafter"/>
</dbReference>
<protein>
    <recommendedName>
        <fullName evidence="4">Nucleoporin Nup54 alpha-helical domain-containing protein</fullName>
    </recommendedName>
</protein>
<dbReference type="GO" id="GO:0044613">
    <property type="term" value="C:nuclear pore central transport channel"/>
    <property type="evidence" value="ECO:0007669"/>
    <property type="project" value="TreeGrafter"/>
</dbReference>
<feature type="domain" description="Nucleoporin Nup54 alpha-helical" evidence="4">
    <location>
        <begin position="22"/>
        <end position="111"/>
    </location>
</feature>
<reference evidence="5" key="1">
    <citation type="submission" date="2020-12" db="EMBL/GenBank/DDBJ databases">
        <title>Metabolic potential, ecology and presence of endohyphal bacteria is reflected in genomic diversity of Mucoromycotina.</title>
        <authorList>
            <person name="Muszewska A."/>
            <person name="Okrasinska A."/>
            <person name="Steczkiewicz K."/>
            <person name="Drgas O."/>
            <person name="Orlowska M."/>
            <person name="Perlinska-Lenart U."/>
            <person name="Aleksandrzak-Piekarczyk T."/>
            <person name="Szatraj K."/>
            <person name="Zielenkiewicz U."/>
            <person name="Pilsyk S."/>
            <person name="Malc E."/>
            <person name="Mieczkowski P."/>
            <person name="Kruszewska J.S."/>
            <person name="Biernat P."/>
            <person name="Pawlowska J."/>
        </authorList>
    </citation>
    <scope>NUCLEOTIDE SEQUENCE</scope>
    <source>
        <strain evidence="5">WA0000051536</strain>
    </source>
</reference>
<keyword evidence="6" id="KW-1185">Reference proteome</keyword>
<comment type="subcellular location">
    <subcellularLocation>
        <location evidence="1">Nucleus</location>
    </subcellularLocation>
</comment>
<proteinExistence type="predicted"/>
<dbReference type="PANTHER" id="PTHR13000:SF0">
    <property type="entry name" value="NUCLEOPORIN P54"/>
    <property type="match status" value="1"/>
</dbReference>
<dbReference type="OrthoDB" id="6162375at2759"/>
<evidence type="ECO:0000259" key="4">
    <source>
        <dbReference type="Pfam" id="PF13874"/>
    </source>
</evidence>
<dbReference type="InterPro" id="IPR024864">
    <property type="entry name" value="Nup54/Nup57/Nup44"/>
</dbReference>
<dbReference type="AlphaFoldDB" id="A0A8H7PL91"/>
<organism evidence="5 6">
    <name type="scientific">Umbelopsis vinacea</name>
    <dbReference type="NCBI Taxonomy" id="44442"/>
    <lineage>
        <taxon>Eukaryota</taxon>
        <taxon>Fungi</taxon>
        <taxon>Fungi incertae sedis</taxon>
        <taxon>Mucoromycota</taxon>
        <taxon>Mucoromycotina</taxon>
        <taxon>Umbelopsidomycetes</taxon>
        <taxon>Umbelopsidales</taxon>
        <taxon>Umbelopsidaceae</taxon>
        <taxon>Umbelopsis</taxon>
    </lineage>
</organism>
<dbReference type="GO" id="GO:0006999">
    <property type="term" value="P:nuclear pore organization"/>
    <property type="evidence" value="ECO:0007669"/>
    <property type="project" value="TreeGrafter"/>
</dbReference>
<dbReference type="Proteomes" id="UP000612746">
    <property type="component" value="Unassembled WGS sequence"/>
</dbReference>
<dbReference type="Gene3D" id="1.20.5.490">
    <property type="entry name" value="Single helix bin"/>
    <property type="match status" value="1"/>
</dbReference>
<comment type="caution">
    <text evidence="5">The sequence shown here is derived from an EMBL/GenBank/DDBJ whole genome shotgun (WGS) entry which is preliminary data.</text>
</comment>
<evidence type="ECO:0000313" key="5">
    <source>
        <dbReference type="EMBL" id="KAG2175795.1"/>
    </source>
</evidence>
<dbReference type="GO" id="GO:0017056">
    <property type="term" value="F:structural constituent of nuclear pore"/>
    <property type="evidence" value="ECO:0007669"/>
    <property type="project" value="TreeGrafter"/>
</dbReference>
<evidence type="ECO:0000256" key="2">
    <source>
        <dbReference type="ARBA" id="ARBA00022448"/>
    </source>
</evidence>
<sequence length="164" mass="19452">MNDRDARIAFNTKLTLYLFTFTLQQLDQKMKEVRRKHTIETIVKLQEYKRRHIDLTQRVIQFLKYAQILRNKGFSIENDEEALRAKLENVQSHLQQSEQFHGKLNQLWAQLQLVRESSRIYGGDEDDKGWASVSEKDMQTISKVKLKEQCLHVLSDSGYLYIFS</sequence>
<dbReference type="InterPro" id="IPR025712">
    <property type="entry name" value="Nup54_alpha-helical_dom"/>
</dbReference>
<keyword evidence="3" id="KW-0539">Nucleus</keyword>
<dbReference type="EMBL" id="JAEPRA010000014">
    <property type="protein sequence ID" value="KAG2175795.1"/>
    <property type="molecule type" value="Genomic_DNA"/>
</dbReference>
<evidence type="ECO:0000256" key="1">
    <source>
        <dbReference type="ARBA" id="ARBA00004123"/>
    </source>
</evidence>
<keyword evidence="2" id="KW-0813">Transport</keyword>
<evidence type="ECO:0000256" key="3">
    <source>
        <dbReference type="ARBA" id="ARBA00023242"/>
    </source>
</evidence>
<evidence type="ECO:0000313" key="6">
    <source>
        <dbReference type="Proteomes" id="UP000612746"/>
    </source>
</evidence>
<name>A0A8H7PL91_9FUNG</name>
<accession>A0A8H7PL91</accession>